<gene>
    <name evidence="2" type="ORF">MQE35_10965</name>
</gene>
<dbReference type="Proteomes" id="UP000831290">
    <property type="component" value="Chromosome"/>
</dbReference>
<evidence type="ECO:0000256" key="1">
    <source>
        <dbReference type="SAM" id="Phobius"/>
    </source>
</evidence>
<keyword evidence="3" id="KW-1185">Reference proteome</keyword>
<proteinExistence type="predicted"/>
<name>A0A9E7CTJ0_9FLAO</name>
<dbReference type="EMBL" id="CP094358">
    <property type="protein sequence ID" value="UOB16257.1"/>
    <property type="molecule type" value="Genomic_DNA"/>
</dbReference>
<evidence type="ECO:0000313" key="3">
    <source>
        <dbReference type="Proteomes" id="UP000831290"/>
    </source>
</evidence>
<keyword evidence="1" id="KW-0812">Transmembrane</keyword>
<dbReference type="RefSeq" id="WP_255841426.1">
    <property type="nucleotide sequence ID" value="NZ_CP094358.1"/>
</dbReference>
<feature type="transmembrane region" description="Helical" evidence="1">
    <location>
        <begin position="92"/>
        <end position="111"/>
    </location>
</feature>
<protein>
    <submittedName>
        <fullName evidence="2">Uncharacterized protein</fullName>
    </submittedName>
</protein>
<keyword evidence="1" id="KW-0472">Membrane</keyword>
<reference evidence="2" key="1">
    <citation type="submission" date="2022-03" db="EMBL/GenBank/DDBJ databases">
        <title>Description of Abyssus ytuae gen. nov., sp. nov., a novel member of the family Flavobacteriaceae isolated from the sediment of Mariana Trench.</title>
        <authorList>
            <person name="Zhang J."/>
            <person name="Xu X."/>
        </authorList>
    </citation>
    <scope>NUCLEOTIDE SEQUENCE</scope>
    <source>
        <strain evidence="2">MT3330</strain>
    </source>
</reference>
<accession>A0A9E7CTJ0</accession>
<dbReference type="KEGG" id="fbm:MQE35_10965"/>
<organism evidence="2 3">
    <name type="scientific">Abyssalbus ytuae</name>
    <dbReference type="NCBI Taxonomy" id="2926907"/>
    <lineage>
        <taxon>Bacteria</taxon>
        <taxon>Pseudomonadati</taxon>
        <taxon>Bacteroidota</taxon>
        <taxon>Flavobacteriia</taxon>
        <taxon>Flavobacteriales</taxon>
        <taxon>Flavobacteriaceae</taxon>
        <taxon>Abyssalbus</taxon>
    </lineage>
</organism>
<dbReference type="AlphaFoldDB" id="A0A9E7CTJ0"/>
<sequence>MKEILKKIKHTKLANNCPECYATDTLLLDFYQKCIETPFYKRTTEEITNTIICSKCHSTIYPVKWTEDIERVFDFYMKTIEPEKKSFKLKPLTYILLIIILALGAFVWFNYHEEIKALF</sequence>
<evidence type="ECO:0000313" key="2">
    <source>
        <dbReference type="EMBL" id="UOB16257.1"/>
    </source>
</evidence>
<keyword evidence="1" id="KW-1133">Transmembrane helix</keyword>